<evidence type="ECO:0000313" key="10">
    <source>
        <dbReference type="Proteomes" id="UP000250744"/>
    </source>
</evidence>
<protein>
    <recommendedName>
        <fullName evidence="8">Probable membrane transporter protein</fullName>
    </recommendedName>
</protein>
<comment type="subcellular location">
    <subcellularLocation>
        <location evidence="1 8">Cell membrane</location>
        <topology evidence="1 8">Multi-pass membrane protein</topology>
    </subcellularLocation>
</comment>
<keyword evidence="4 8" id="KW-1003">Cell membrane</keyword>
<evidence type="ECO:0000256" key="1">
    <source>
        <dbReference type="ARBA" id="ARBA00004651"/>
    </source>
</evidence>
<evidence type="ECO:0000256" key="3">
    <source>
        <dbReference type="ARBA" id="ARBA00022448"/>
    </source>
</evidence>
<dbReference type="RefSeq" id="WP_112156880.1">
    <property type="nucleotide sequence ID" value="NZ_QKRX01000001.1"/>
</dbReference>
<proteinExistence type="inferred from homology"/>
<dbReference type="PANTHER" id="PTHR30269:SF0">
    <property type="entry name" value="MEMBRANE TRANSPORTER PROTEIN YFCA-RELATED"/>
    <property type="match status" value="1"/>
</dbReference>
<comment type="caution">
    <text evidence="9">The sequence shown here is derived from an EMBL/GenBank/DDBJ whole genome shotgun (WGS) entry which is preliminary data.</text>
</comment>
<dbReference type="OrthoDB" id="9807082at2"/>
<dbReference type="Pfam" id="PF01925">
    <property type="entry name" value="TauE"/>
    <property type="match status" value="1"/>
</dbReference>
<dbReference type="GO" id="GO:0005886">
    <property type="term" value="C:plasma membrane"/>
    <property type="evidence" value="ECO:0007669"/>
    <property type="project" value="UniProtKB-SubCell"/>
</dbReference>
<feature type="transmembrane region" description="Helical" evidence="8">
    <location>
        <begin position="73"/>
        <end position="92"/>
    </location>
</feature>
<feature type="transmembrane region" description="Helical" evidence="8">
    <location>
        <begin position="200"/>
        <end position="218"/>
    </location>
</feature>
<evidence type="ECO:0000256" key="4">
    <source>
        <dbReference type="ARBA" id="ARBA00022475"/>
    </source>
</evidence>
<feature type="transmembrane region" description="Helical" evidence="8">
    <location>
        <begin position="230"/>
        <end position="248"/>
    </location>
</feature>
<accession>A0A364NSD5</accession>
<dbReference type="Proteomes" id="UP000250744">
    <property type="component" value="Unassembled WGS sequence"/>
</dbReference>
<organism evidence="9 10">
    <name type="scientific">Nitrincola tibetensis</name>
    <dbReference type="NCBI Taxonomy" id="2219697"/>
    <lineage>
        <taxon>Bacteria</taxon>
        <taxon>Pseudomonadati</taxon>
        <taxon>Pseudomonadota</taxon>
        <taxon>Gammaproteobacteria</taxon>
        <taxon>Oceanospirillales</taxon>
        <taxon>Oceanospirillaceae</taxon>
        <taxon>Nitrincola</taxon>
    </lineage>
</organism>
<evidence type="ECO:0000256" key="6">
    <source>
        <dbReference type="ARBA" id="ARBA00022989"/>
    </source>
</evidence>
<dbReference type="InterPro" id="IPR002781">
    <property type="entry name" value="TM_pro_TauE-like"/>
</dbReference>
<comment type="similarity">
    <text evidence="2 8">Belongs to the 4-toluene sulfonate uptake permease (TSUP) (TC 2.A.102) family.</text>
</comment>
<keyword evidence="6 8" id="KW-1133">Transmembrane helix</keyword>
<feature type="transmembrane region" description="Helical" evidence="8">
    <location>
        <begin position="137"/>
        <end position="164"/>
    </location>
</feature>
<feature type="transmembrane region" description="Helical" evidence="8">
    <location>
        <begin position="7"/>
        <end position="29"/>
    </location>
</feature>
<reference evidence="9 10" key="1">
    <citation type="submission" date="2018-06" db="EMBL/GenBank/DDBJ databases">
        <title>Nitrincola tibetense sp. nov., isolated from Lake XuguoCo on Tibetan Plateau.</title>
        <authorList>
            <person name="Xing P."/>
        </authorList>
    </citation>
    <scope>NUCLEOTIDE SEQUENCE [LARGE SCALE GENOMIC DNA]</scope>
    <source>
        <strain evidence="10">xg18</strain>
    </source>
</reference>
<keyword evidence="3" id="KW-0813">Transport</keyword>
<sequence>MTLIEALILVAVGGLTGFMNVISAGGSMITLPVLMFMGLDSATANGTNRVGIVLQNATAVTRFRKAGHKDVRLALKLSIPAVLGSLFGAWLATKVGDALFQWILIVVMVGCSILMVMPQPKNLRTEPLKDSHLTPMVYLAMLVIGFYGGFIQVAVGILFIVMLYRLLKIDLVQVNILKVLIVLVYMVPALGVFIHSGHVAWSYGLVLAVGSMLGAWMAARVTLSPDGAKWIQRFTLAVIVIIIVKLIIDLV</sequence>
<keyword evidence="10" id="KW-1185">Reference proteome</keyword>
<evidence type="ECO:0000256" key="5">
    <source>
        <dbReference type="ARBA" id="ARBA00022692"/>
    </source>
</evidence>
<feature type="transmembrane region" description="Helical" evidence="8">
    <location>
        <begin position="176"/>
        <end position="194"/>
    </location>
</feature>
<keyword evidence="5 8" id="KW-0812">Transmembrane</keyword>
<dbReference type="PANTHER" id="PTHR30269">
    <property type="entry name" value="TRANSMEMBRANE PROTEIN YFCA"/>
    <property type="match status" value="1"/>
</dbReference>
<dbReference type="AlphaFoldDB" id="A0A364NSD5"/>
<gene>
    <name evidence="9" type="ORF">DN062_01515</name>
</gene>
<evidence type="ECO:0000256" key="8">
    <source>
        <dbReference type="RuleBase" id="RU363041"/>
    </source>
</evidence>
<name>A0A364NSD5_9GAMM</name>
<feature type="transmembrane region" description="Helical" evidence="8">
    <location>
        <begin position="99"/>
        <end position="117"/>
    </location>
</feature>
<dbReference type="InterPro" id="IPR052017">
    <property type="entry name" value="TSUP"/>
</dbReference>
<dbReference type="EMBL" id="QKRX01000001">
    <property type="protein sequence ID" value="RAU19787.1"/>
    <property type="molecule type" value="Genomic_DNA"/>
</dbReference>
<evidence type="ECO:0000256" key="2">
    <source>
        <dbReference type="ARBA" id="ARBA00009142"/>
    </source>
</evidence>
<evidence type="ECO:0000313" key="9">
    <source>
        <dbReference type="EMBL" id="RAU19787.1"/>
    </source>
</evidence>
<keyword evidence="7 8" id="KW-0472">Membrane</keyword>
<evidence type="ECO:0000256" key="7">
    <source>
        <dbReference type="ARBA" id="ARBA00023136"/>
    </source>
</evidence>